<dbReference type="GO" id="GO:0005829">
    <property type="term" value="C:cytosol"/>
    <property type="evidence" value="ECO:0007669"/>
    <property type="project" value="TreeGrafter"/>
</dbReference>
<evidence type="ECO:0000259" key="3">
    <source>
        <dbReference type="Pfam" id="PF10350"/>
    </source>
</evidence>
<dbReference type="Pfam" id="PF25150">
    <property type="entry name" value="TPR_Trm732"/>
    <property type="match status" value="1"/>
</dbReference>
<dbReference type="Pfam" id="PF26523">
    <property type="entry name" value="Trm732_C"/>
    <property type="match status" value="1"/>
</dbReference>
<dbReference type="OrthoDB" id="73997at2759"/>
<reference evidence="6 7" key="1">
    <citation type="submission" date="2020-01" db="EMBL/GenBank/DDBJ databases">
        <title>Identification and distribution of gene clusters putatively required for synthesis of sphingolipid metabolism inhibitors in phylogenetically diverse species of the filamentous fungus Fusarium.</title>
        <authorList>
            <person name="Kim H.-S."/>
            <person name="Busman M."/>
            <person name="Brown D.W."/>
            <person name="Divon H."/>
            <person name="Uhlig S."/>
            <person name="Proctor R.H."/>
        </authorList>
    </citation>
    <scope>NUCLEOTIDE SEQUENCE [LARGE SCALE GENOMIC DNA]</scope>
    <source>
        <strain evidence="6 7">NRRL 20459</strain>
    </source>
</reference>
<feature type="domain" description="DUF2428" evidence="3">
    <location>
        <begin position="666"/>
        <end position="910"/>
    </location>
</feature>
<evidence type="ECO:0000259" key="5">
    <source>
        <dbReference type="Pfam" id="PF25151"/>
    </source>
</evidence>
<organism evidence="6 7">
    <name type="scientific">Fusarium albosuccineum</name>
    <dbReference type="NCBI Taxonomy" id="1237068"/>
    <lineage>
        <taxon>Eukaryota</taxon>
        <taxon>Fungi</taxon>
        <taxon>Dikarya</taxon>
        <taxon>Ascomycota</taxon>
        <taxon>Pezizomycotina</taxon>
        <taxon>Sordariomycetes</taxon>
        <taxon>Hypocreomycetidae</taxon>
        <taxon>Hypocreales</taxon>
        <taxon>Nectriaceae</taxon>
        <taxon>Fusarium</taxon>
        <taxon>Fusarium decemcellulare species complex</taxon>
    </lineage>
</organism>
<dbReference type="InterPro" id="IPR051954">
    <property type="entry name" value="tRNA_methyltransferase_THADA"/>
</dbReference>
<dbReference type="PANTHER" id="PTHR14387:SF0">
    <property type="entry name" value="DUF2428 DOMAIN-CONTAINING PROTEIN"/>
    <property type="match status" value="1"/>
</dbReference>
<sequence length="1568" mass="175040">MKDSAQVDDLIANSNHISKWVEEQPSESQASWAQSIFSKLLENASQPRGASGNSCVKLCGFVEQSFKSNSQDLRNWAFSGDVIIKLFNFYVEWNESDNHRSMKLVLDLLPQLIRRNPNQEAGQSTKSAILDNLVSIVTGKSTKPLAKSAIKTLDHLLTKDVVTLEEIRSRYVSLQQKDTPVEPLAVWKSFIVELFHWMRLHFVCPTAGRFIVCLYRSLRRREEGQPVQLSVEVWHKWLLEAVSKEPSILESVKNYIFLPLFKADRTEALAFLKRMNEHEAVSAGAEIDLNLPALLQLATLEIGKKVGLVEEPALGDDKISDSESSIILHEKVLESVLAHPSHEVRSLALSLLISSPSTTRPYSSTALDLLRKHLPTYFADSDAKFRNDVASKARDMFKRVRGAIFVLKKSIPRAAARSQKGQPIQAEETKPILYRTNLISLPEAQLDHCLNYHEEFLFWYISFLCSELTPTASYQRHIASLKAMAFILRMEGEKSKTWETSDDQRLFFDQFNGRWLRALSDLVMDPFDDIRDYSAQVLKRIFSDERYRNFYLMTEQGKVNPSEELAELLKRADELARRTARADHSDGVARICQLLYRFSEGEDGRVALLSKLIGGLEEKLAVAESDLGRAVLDAPLHGDLASLCYTWKVVSELQFSESELQSVKGLQDSLVTCCERVWAAVRDILCDDSPEGHLPQELEEVDGLDTKDVLSYSFRSVHEASNLMRILILSTKQRSREGKICPSRQVYERIGNLTFTQLASLRHRGAFTTVALTFSTCCQLVKHVDEGDSSVEGDIGLLAQWYNGTLDAIHAQVSTTRRSAGIPAMMTGVLSANASNPSFEQVMAKLMEIASQGARASETDGSNLPQVHAYNCLKEIFKNSYLTAIGNKSEKFLPQCLELAANGLKSELWAIRNCGLILLRSLIDCLFGSHESKATMEAGWDGKANRIAYHRYSSLPEALLNLLKSGHQMMAPTAISSAAAESVFPALDIIRRAGPPDILRQELQIHIAKYLASPVWHVREIAARTLCSCLLHDQWVDAITSLAAESVRSPIGNIQNHVHGVLLSLKYIIDRLSEVMPNQLQRDTPKLSGFLTEYWREIRSLDSPEIAAAYLEVVNLIRALHRSTGVGDLVFEFPASHKRESALLRAQRVIHEVHSIAESKSPIENLNSLLLGKSMGVNTIVAGLETIPKLWSVSSLSERDANEFCSLYRDVCLKIGPEEPRIIALQNLTDILDQLLKTKNGQAISPALLSEIWSSLPPSALNPALANAVIRVSGCITAILRKSQAVTAVGIQNWGHMMADAGLDDKDFDTRLAAAESLCSFFVGMLEEQEWASEEHLPALISLYDSLNDDDDDIRDVGSAAVKSILGQALVPIEAANRLLSWLAQRFGGNSTFRKIIVRRIMGNAQFPTPENSEVSIRSQLQEAMKFDDSLFVIEEQNLFVDEVRETQRWIAVFEKLSWETQDPALETLTAWSGTGLEEMRGLVAEEDGPLGYSSKPEVFAILSRLVHASAALARYHPDTELGEGIRKFGNFLQEGQGHMSGLLLQPLESKRLDMPGPLSGRKKEEQN</sequence>
<dbReference type="InterPro" id="IPR019442">
    <property type="entry name" value="THADA/TRM732_DUF2428"/>
</dbReference>
<evidence type="ECO:0000259" key="4">
    <source>
        <dbReference type="Pfam" id="PF25150"/>
    </source>
</evidence>
<feature type="domain" description="tRNA (32-2'-O)-methyltransferase regulator THADA-like TPR repeats region" evidence="4">
    <location>
        <begin position="231"/>
        <end position="532"/>
    </location>
</feature>
<dbReference type="Pfam" id="PF25151">
    <property type="entry name" value="TPR_Trm732_C"/>
    <property type="match status" value="1"/>
</dbReference>
<comment type="similarity">
    <text evidence="1">Belongs to the THADA family.</text>
</comment>
<dbReference type="InterPro" id="IPR056842">
    <property type="entry name" value="THADA-like_TPR_C"/>
</dbReference>
<dbReference type="InterPro" id="IPR016024">
    <property type="entry name" value="ARM-type_fold"/>
</dbReference>
<accession>A0A8H4L7T4</accession>
<evidence type="ECO:0000313" key="7">
    <source>
        <dbReference type="Proteomes" id="UP000554235"/>
    </source>
</evidence>
<dbReference type="SUPFAM" id="SSF48371">
    <property type="entry name" value="ARM repeat"/>
    <property type="match status" value="1"/>
</dbReference>
<keyword evidence="7" id="KW-1185">Reference proteome</keyword>
<gene>
    <name evidence="6" type="ORF">FALBO_9322</name>
</gene>
<comment type="caution">
    <text evidence="6">The sequence shown here is derived from an EMBL/GenBank/DDBJ whole genome shotgun (WGS) entry which is preliminary data.</text>
</comment>
<evidence type="ECO:0000256" key="1">
    <source>
        <dbReference type="ARBA" id="ARBA00010409"/>
    </source>
</evidence>
<dbReference type="Proteomes" id="UP000554235">
    <property type="component" value="Unassembled WGS sequence"/>
</dbReference>
<keyword evidence="2" id="KW-0819">tRNA processing</keyword>
<evidence type="ECO:0000256" key="2">
    <source>
        <dbReference type="ARBA" id="ARBA00022694"/>
    </source>
</evidence>
<feature type="domain" description="tRNA (32-2'-O)-methyltransferase regulator THADA-like C-terminal TPR repeats region" evidence="5">
    <location>
        <begin position="912"/>
        <end position="1067"/>
    </location>
</feature>
<protein>
    <recommendedName>
        <fullName evidence="8">DUF2428 domain-containing protein</fullName>
    </recommendedName>
</protein>
<evidence type="ECO:0008006" key="8">
    <source>
        <dbReference type="Google" id="ProtNLM"/>
    </source>
</evidence>
<dbReference type="GO" id="GO:0030488">
    <property type="term" value="P:tRNA methylation"/>
    <property type="evidence" value="ECO:0007669"/>
    <property type="project" value="TreeGrafter"/>
</dbReference>
<dbReference type="PANTHER" id="PTHR14387">
    <property type="entry name" value="THADA/DEATH RECEPTOR INTERACTING PROTEIN"/>
    <property type="match status" value="1"/>
</dbReference>
<dbReference type="EMBL" id="JAADYS010001294">
    <property type="protein sequence ID" value="KAF4463851.1"/>
    <property type="molecule type" value="Genomic_DNA"/>
</dbReference>
<dbReference type="InterPro" id="IPR056843">
    <property type="entry name" value="THADA-like_TPR"/>
</dbReference>
<name>A0A8H4L7T4_9HYPO</name>
<dbReference type="Pfam" id="PF10350">
    <property type="entry name" value="DUF2428"/>
    <property type="match status" value="1"/>
</dbReference>
<evidence type="ECO:0000313" key="6">
    <source>
        <dbReference type="EMBL" id="KAF4463851.1"/>
    </source>
</evidence>
<proteinExistence type="inferred from homology"/>